<comment type="caution">
    <text evidence="2">The sequence shown here is derived from an EMBL/GenBank/DDBJ whole genome shotgun (WGS) entry which is preliminary data.</text>
</comment>
<sequence>MAYDDEVGRSSRPGCDEAPTSSGLECRMAGPEVWPRPGEGVRSPLAKKKRRMPTPEGRPFVRSQWGFTSPRPRFLLSFVCPRQPKEIGPTKSLWALIALRAGEIEGAVVAPLEANLPQHEEVAPERKEGAPNLALPQEGIAIPKVEIVSWVVAMS</sequence>
<organism evidence="2 3">
    <name type="scientific">Oryza meyeriana var. granulata</name>
    <dbReference type="NCBI Taxonomy" id="110450"/>
    <lineage>
        <taxon>Eukaryota</taxon>
        <taxon>Viridiplantae</taxon>
        <taxon>Streptophyta</taxon>
        <taxon>Embryophyta</taxon>
        <taxon>Tracheophyta</taxon>
        <taxon>Spermatophyta</taxon>
        <taxon>Magnoliopsida</taxon>
        <taxon>Liliopsida</taxon>
        <taxon>Poales</taxon>
        <taxon>Poaceae</taxon>
        <taxon>BOP clade</taxon>
        <taxon>Oryzoideae</taxon>
        <taxon>Oryzeae</taxon>
        <taxon>Oryzinae</taxon>
        <taxon>Oryza</taxon>
        <taxon>Oryza meyeriana</taxon>
    </lineage>
</organism>
<reference evidence="2 3" key="1">
    <citation type="submission" date="2019-11" db="EMBL/GenBank/DDBJ databases">
        <title>Whole genome sequence of Oryza granulata.</title>
        <authorList>
            <person name="Li W."/>
        </authorList>
    </citation>
    <scope>NUCLEOTIDE SEQUENCE [LARGE SCALE GENOMIC DNA]</scope>
    <source>
        <strain evidence="3">cv. Menghai</strain>
        <tissue evidence="2">Leaf</tissue>
    </source>
</reference>
<proteinExistence type="predicted"/>
<dbReference type="Proteomes" id="UP000479710">
    <property type="component" value="Unassembled WGS sequence"/>
</dbReference>
<evidence type="ECO:0000313" key="3">
    <source>
        <dbReference type="Proteomes" id="UP000479710"/>
    </source>
</evidence>
<dbReference type="AlphaFoldDB" id="A0A6G1EET5"/>
<evidence type="ECO:0000256" key="1">
    <source>
        <dbReference type="SAM" id="MobiDB-lite"/>
    </source>
</evidence>
<evidence type="ECO:0000313" key="2">
    <source>
        <dbReference type="EMBL" id="KAF0923320.1"/>
    </source>
</evidence>
<protein>
    <submittedName>
        <fullName evidence="2">Uncharacterized protein</fullName>
    </submittedName>
</protein>
<feature type="region of interest" description="Disordered" evidence="1">
    <location>
        <begin position="1"/>
        <end position="63"/>
    </location>
</feature>
<name>A0A6G1EET5_9ORYZ</name>
<gene>
    <name evidence="2" type="ORF">E2562_005281</name>
</gene>
<accession>A0A6G1EET5</accession>
<dbReference type="EMBL" id="SPHZ02000003">
    <property type="protein sequence ID" value="KAF0923320.1"/>
    <property type="molecule type" value="Genomic_DNA"/>
</dbReference>
<keyword evidence="3" id="KW-1185">Reference proteome</keyword>